<evidence type="ECO:0000256" key="4">
    <source>
        <dbReference type="ARBA" id="ARBA00022723"/>
    </source>
</evidence>
<proteinExistence type="inferred from homology"/>
<evidence type="ECO:0000256" key="3">
    <source>
        <dbReference type="ARBA" id="ARBA00022692"/>
    </source>
</evidence>
<evidence type="ECO:0000256" key="9">
    <source>
        <dbReference type="ARBA" id="ARBA00023136"/>
    </source>
</evidence>
<sequence>MKKRTKDNKNVIYWLLTGCVLLFIMVLVGGITRLTDSGLSMSNYKLIMGTIPPLNDAEWQEAFDLYKQFPEYNSYNTHFELSDFKSIYFWEWFHRVIGRFIGIVFIIPFLFFLFTKQLSKPTIQKSIVLLSLGAFQGFLGWYMVKSGLVKMPDVSHFRLAAHLTTAFITFAATLWVALDLIYSQRKPAVKPVKNWIITGILILLVQIIYGGFVAGLKAGMLHNHWPMMNEGKFMHHTVYLLEPFYKNLIENPSGIQFIHRTLAYLVVIAIGIIWFVAKKYSLTRPQKYSINLLLILVFIQFALGVFTIINQVPLWLGVAHQIGAFFLISGMTFALHRFSK</sequence>
<keyword evidence="3 12" id="KW-0812">Transmembrane</keyword>
<keyword evidence="4 12" id="KW-0479">Metal-binding</keyword>
<comment type="catalytic activity">
    <reaction evidence="11">
        <text>Fe(II)-heme o + 2 A + H2O = Fe(II)-heme a + 2 AH2</text>
        <dbReference type="Rhea" id="RHEA:63388"/>
        <dbReference type="ChEBI" id="CHEBI:13193"/>
        <dbReference type="ChEBI" id="CHEBI:15377"/>
        <dbReference type="ChEBI" id="CHEBI:17499"/>
        <dbReference type="ChEBI" id="CHEBI:60530"/>
        <dbReference type="ChEBI" id="CHEBI:61715"/>
        <dbReference type="EC" id="1.17.99.9"/>
    </reaction>
    <physiologicalReaction direction="left-to-right" evidence="11">
        <dbReference type="Rhea" id="RHEA:63389"/>
    </physiologicalReaction>
</comment>
<dbReference type="RefSeq" id="WP_311400836.1">
    <property type="nucleotide sequence ID" value="NZ_JAVRBG010000003.1"/>
</dbReference>
<feature type="transmembrane region" description="Helical" evidence="12">
    <location>
        <begin position="92"/>
        <end position="114"/>
    </location>
</feature>
<keyword evidence="6 12" id="KW-0560">Oxidoreductase</keyword>
<feature type="transmembrane region" description="Helical" evidence="12">
    <location>
        <begin position="126"/>
        <end position="144"/>
    </location>
</feature>
<evidence type="ECO:0000313" key="13">
    <source>
        <dbReference type="EMBL" id="MDT0293883.1"/>
    </source>
</evidence>
<dbReference type="HAMAP" id="MF_01665">
    <property type="entry name" value="HemeA_synth_type2"/>
    <property type="match status" value="1"/>
</dbReference>
<feature type="transmembrane region" description="Helical" evidence="12">
    <location>
        <begin position="194"/>
        <end position="216"/>
    </location>
</feature>
<reference evidence="14" key="1">
    <citation type="submission" date="2023-07" db="EMBL/GenBank/DDBJ databases">
        <title>Isolating and identifying novel microbial strains from the Mariana Trench.</title>
        <authorList>
            <person name="Fu H."/>
        </authorList>
    </citation>
    <scope>NUCLEOTIDE SEQUENCE [LARGE SCALE GENOMIC DNA]</scope>
    <source>
        <strain evidence="14">T-y2</strain>
    </source>
</reference>
<dbReference type="Proteomes" id="UP001182991">
    <property type="component" value="Unassembled WGS sequence"/>
</dbReference>
<comment type="function">
    <text evidence="12">Catalyzes the conversion of heme O to heme A by two successive hydroxylations of the methyl group at C8. The first hydroxylation forms heme I, the second hydroxylation results in an unstable dihydroxymethyl group, which spontaneously dehydrates, resulting in the formyl group of heme A.</text>
</comment>
<comment type="pathway">
    <text evidence="10 12">Porphyrin-containing compound metabolism; heme A biosynthesis; heme A from heme O: step 1/1.</text>
</comment>
<keyword evidence="9 12" id="KW-0472">Membrane</keyword>
<evidence type="ECO:0000256" key="2">
    <source>
        <dbReference type="ARBA" id="ARBA00004141"/>
    </source>
</evidence>
<keyword evidence="14" id="KW-1185">Reference proteome</keyword>
<keyword evidence="5 12" id="KW-1133">Transmembrane helix</keyword>
<gene>
    <name evidence="12" type="primary">ctaA</name>
    <name evidence="13" type="ORF">RLT85_04490</name>
</gene>
<comment type="subcellular location">
    <subcellularLocation>
        <location evidence="12">Cell membrane</location>
        <topology evidence="12">Multi-pass membrane protein</topology>
    </subcellularLocation>
    <subcellularLocation>
        <location evidence="2">Membrane</location>
        <topology evidence="2">Multi-pass membrane protein</topology>
    </subcellularLocation>
</comment>
<evidence type="ECO:0000256" key="5">
    <source>
        <dbReference type="ARBA" id="ARBA00022989"/>
    </source>
</evidence>
<name>A0ABU2KGP5_9FLAO</name>
<dbReference type="PANTHER" id="PTHR23289">
    <property type="entry name" value="CYTOCHROME C OXIDASE ASSEMBLY PROTEIN COX15"/>
    <property type="match status" value="1"/>
</dbReference>
<comment type="caution">
    <text evidence="13">The sequence shown here is derived from an EMBL/GenBank/DDBJ whole genome shotgun (WGS) entry which is preliminary data.</text>
</comment>
<comment type="cofactor">
    <cofactor evidence="1 12">
        <name>heme b</name>
        <dbReference type="ChEBI" id="CHEBI:60344"/>
    </cofactor>
</comment>
<feature type="transmembrane region" description="Helical" evidence="12">
    <location>
        <begin position="159"/>
        <end position="182"/>
    </location>
</feature>
<evidence type="ECO:0000256" key="12">
    <source>
        <dbReference type="HAMAP-Rule" id="MF_01665"/>
    </source>
</evidence>
<organism evidence="13 14">
    <name type="scientific">Mesonia ostreae</name>
    <dbReference type="NCBI Taxonomy" id="861110"/>
    <lineage>
        <taxon>Bacteria</taxon>
        <taxon>Pseudomonadati</taxon>
        <taxon>Bacteroidota</taxon>
        <taxon>Flavobacteriia</taxon>
        <taxon>Flavobacteriales</taxon>
        <taxon>Flavobacteriaceae</taxon>
        <taxon>Mesonia</taxon>
    </lineage>
</organism>
<dbReference type="EC" id="1.17.99.9" evidence="12"/>
<feature type="transmembrane region" description="Helical" evidence="12">
    <location>
        <begin position="257"/>
        <end position="276"/>
    </location>
</feature>
<evidence type="ECO:0000256" key="1">
    <source>
        <dbReference type="ARBA" id="ARBA00001970"/>
    </source>
</evidence>
<feature type="transmembrane region" description="Helical" evidence="12">
    <location>
        <begin position="12"/>
        <end position="32"/>
    </location>
</feature>
<dbReference type="EMBL" id="JAVRBG010000003">
    <property type="protein sequence ID" value="MDT0293883.1"/>
    <property type="molecule type" value="Genomic_DNA"/>
</dbReference>
<evidence type="ECO:0000313" key="14">
    <source>
        <dbReference type="Proteomes" id="UP001182991"/>
    </source>
</evidence>
<dbReference type="Pfam" id="PF02628">
    <property type="entry name" value="COX15-CtaA"/>
    <property type="match status" value="1"/>
</dbReference>
<comment type="similarity">
    <text evidence="12">Belongs to the COX15/CtaA family. Type 2 subfamily.</text>
</comment>
<feature type="transmembrane region" description="Helical" evidence="12">
    <location>
        <begin position="288"/>
        <end position="309"/>
    </location>
</feature>
<evidence type="ECO:0000256" key="10">
    <source>
        <dbReference type="ARBA" id="ARBA00044501"/>
    </source>
</evidence>
<feature type="binding site" description="axial binding residue" evidence="12">
    <location>
        <position position="259"/>
    </location>
    <ligand>
        <name>heme</name>
        <dbReference type="ChEBI" id="CHEBI:30413"/>
    </ligand>
    <ligandPart>
        <name>Fe</name>
        <dbReference type="ChEBI" id="CHEBI:18248"/>
    </ligandPart>
</feature>
<comment type="subunit">
    <text evidence="12">Interacts with CtaB.</text>
</comment>
<dbReference type="InterPro" id="IPR003780">
    <property type="entry name" value="COX15/CtaA_fam"/>
</dbReference>
<evidence type="ECO:0000256" key="8">
    <source>
        <dbReference type="ARBA" id="ARBA00023133"/>
    </source>
</evidence>
<dbReference type="InterPro" id="IPR023754">
    <property type="entry name" value="HemeA_Synthase_type2"/>
</dbReference>
<protein>
    <recommendedName>
        <fullName evidence="12">Heme A synthase</fullName>
        <shortName evidence="12">HAS</shortName>
        <ecNumber evidence="12">1.17.99.9</ecNumber>
    </recommendedName>
    <alternativeName>
        <fullName evidence="12">Cytochrome aa3-controlling protein</fullName>
    </alternativeName>
</protein>
<keyword evidence="7 12" id="KW-0408">Iron</keyword>
<feature type="binding site" description="axial binding residue" evidence="12">
    <location>
        <position position="320"/>
    </location>
    <ligand>
        <name>heme</name>
        <dbReference type="ChEBI" id="CHEBI:30413"/>
    </ligand>
    <ligandPart>
        <name>Fe</name>
        <dbReference type="ChEBI" id="CHEBI:18248"/>
    </ligandPart>
</feature>
<keyword evidence="12" id="KW-1003">Cell membrane</keyword>
<accession>A0ABU2KGP5</accession>
<evidence type="ECO:0000256" key="6">
    <source>
        <dbReference type="ARBA" id="ARBA00023002"/>
    </source>
</evidence>
<feature type="transmembrane region" description="Helical" evidence="12">
    <location>
        <begin position="315"/>
        <end position="335"/>
    </location>
</feature>
<dbReference type="PANTHER" id="PTHR23289:SF2">
    <property type="entry name" value="CYTOCHROME C OXIDASE ASSEMBLY PROTEIN COX15 HOMOLOG"/>
    <property type="match status" value="1"/>
</dbReference>
<evidence type="ECO:0000256" key="11">
    <source>
        <dbReference type="ARBA" id="ARBA00048044"/>
    </source>
</evidence>
<keyword evidence="8 12" id="KW-0350">Heme biosynthesis</keyword>
<evidence type="ECO:0000256" key="7">
    <source>
        <dbReference type="ARBA" id="ARBA00023004"/>
    </source>
</evidence>